<proteinExistence type="predicted"/>
<evidence type="ECO:0000259" key="3">
    <source>
        <dbReference type="Pfam" id="PF25053"/>
    </source>
</evidence>
<dbReference type="OrthoDB" id="5086500at2759"/>
<dbReference type="InterPro" id="IPR056693">
    <property type="entry name" value="DUF7791"/>
</dbReference>
<evidence type="ECO:0000259" key="2">
    <source>
        <dbReference type="Pfam" id="PF24883"/>
    </source>
</evidence>
<dbReference type="SUPFAM" id="SSF52540">
    <property type="entry name" value="P-loop containing nucleoside triphosphate hydrolases"/>
    <property type="match status" value="1"/>
</dbReference>
<dbReference type="PANTHER" id="PTHR10039">
    <property type="entry name" value="AMELOGENIN"/>
    <property type="match status" value="1"/>
</dbReference>
<dbReference type="InterPro" id="IPR027417">
    <property type="entry name" value="P-loop_NTPase"/>
</dbReference>
<dbReference type="Pfam" id="PF25053">
    <property type="entry name" value="DUF7791"/>
    <property type="match status" value="1"/>
</dbReference>
<feature type="domain" description="DUF7791" evidence="3">
    <location>
        <begin position="569"/>
        <end position="717"/>
    </location>
</feature>
<keyword evidence="1" id="KW-0677">Repeat</keyword>
<dbReference type="EMBL" id="JAADJG010000366">
    <property type="protein sequence ID" value="KAF4447971.1"/>
    <property type="molecule type" value="Genomic_DNA"/>
</dbReference>
<evidence type="ECO:0000313" key="5">
    <source>
        <dbReference type="Proteomes" id="UP000605986"/>
    </source>
</evidence>
<dbReference type="Proteomes" id="UP000605986">
    <property type="component" value="Unassembled WGS sequence"/>
</dbReference>
<feature type="domain" description="Nephrocystin 3-like N-terminal" evidence="2">
    <location>
        <begin position="298"/>
        <end position="457"/>
    </location>
</feature>
<evidence type="ECO:0008006" key="6">
    <source>
        <dbReference type="Google" id="ProtNLM"/>
    </source>
</evidence>
<organism evidence="4 5">
    <name type="scientific">Fusarium austroafricanum</name>
    <dbReference type="NCBI Taxonomy" id="2364996"/>
    <lineage>
        <taxon>Eukaryota</taxon>
        <taxon>Fungi</taxon>
        <taxon>Dikarya</taxon>
        <taxon>Ascomycota</taxon>
        <taxon>Pezizomycotina</taxon>
        <taxon>Sordariomycetes</taxon>
        <taxon>Hypocreomycetidae</taxon>
        <taxon>Hypocreales</taxon>
        <taxon>Nectriaceae</taxon>
        <taxon>Fusarium</taxon>
        <taxon>Fusarium concolor species complex</taxon>
    </lineage>
</organism>
<protein>
    <recommendedName>
        <fullName evidence="6">NACHT domain-containing protein</fullName>
    </recommendedName>
</protein>
<evidence type="ECO:0000313" key="4">
    <source>
        <dbReference type="EMBL" id="KAF4447971.1"/>
    </source>
</evidence>
<gene>
    <name evidence="4" type="ORF">F53441_8562</name>
</gene>
<dbReference type="Gene3D" id="3.40.50.300">
    <property type="entry name" value="P-loop containing nucleotide triphosphate hydrolases"/>
    <property type="match status" value="1"/>
</dbReference>
<dbReference type="PANTHER" id="PTHR10039:SF5">
    <property type="entry name" value="NACHT DOMAIN-CONTAINING PROTEIN"/>
    <property type="match status" value="1"/>
</dbReference>
<dbReference type="InterPro" id="IPR056884">
    <property type="entry name" value="NPHP3-like_N"/>
</dbReference>
<comment type="caution">
    <text evidence="4">The sequence shown here is derived from an EMBL/GenBank/DDBJ whole genome shotgun (WGS) entry which is preliminary data.</text>
</comment>
<accession>A0A8H4KDQ8</accession>
<dbReference type="Pfam" id="PF24883">
    <property type="entry name" value="NPHP3_N"/>
    <property type="match status" value="1"/>
</dbReference>
<sequence>MLTSFEALGAASAVLQVISFAGSLIPLCYNIYDGKPTQEAQLEDYAKRLADLAGRLKARSQTMPQMTPDERLLAETAEKCINAANDLRVEANYVTRLCRKCDFSKAMHAALRATKHRNKIERLERTLQQCRQVMETELLFKLCKKGDAIQHQQNSNFGKLENDIQSLISRIAQGYTGIEDLLKNEHDATRSTIRDEGKRVRALVNNHPASESQSLPISTISNEQKRRLLNSLKAADMNQRYNDILAKADATFERTFPSSKNDSLQYLNIVNRTYDVLHENSVDAEHKRLSSVDEAWGNFTTWLQSEDNRVFWVRGKPGSGKSTLMKFFVDTERTKELLEYWRPGTKIISHFFWKIGSSSQNSLQGMLCSLLHHLLSGNDQVIHQVLTHFNITATKNSYNDWSDQELQPILLFALSMQAHPTCIFIDGLDEVSSKDGFQKVIENVNSFDQVKVCVSSRTEAPIANRLSESTSLELEDLTRPDMTAYVWNKLLIYREEGRLSKLMTKRITDILLEKAEGVFLWLVLAVNNVISGIRNDETGETIIRKLSELPGELEGLYEEMWRRLNGNNPVYRQAAVRYFRYVIEGRNLVSIVNPEGIFDGLSLGEVAIAEAFATGGDQRFPGNDLSFQELKEICQKTAEDIKVRCVGMLQLRISQNYDGFGPVSRDIVREPRFIHRTAHDFLVETEAGQRILNANDASLSIDTDVSIFRGIILLAATLRKHSPIRFVPDAALFICAKLVTKGYSKESVLRMLEILHDMYNRHILVHSWDHEAHSPSQHFISLLVQGSPFLDDFIEPLLKQQEDPISAATDVLRDIVGLKAVKENFVVSPALIKLIHKLLDLGADPHVPGLPHLVVQEHNCHTTAFGMLLIGSFGTYNWYLRLPYHKSAFHRMHKLGKLLNIMAQTCPNWQERLLLLKSLYSPLCLFQGGLHNNLGGLGDSWVTVEVNLQSLLIRALPLIPNPQLNDLANSFTDPFVRIRHLSTQSNRKTWCWRIMDQQPFAEFLTLMFSPIAFVPYQLIQLKSLARVSGNTKVTPEEEEEFLSQDTTCFK</sequence>
<keyword evidence="5" id="KW-1185">Reference proteome</keyword>
<dbReference type="AlphaFoldDB" id="A0A8H4KDQ8"/>
<name>A0A8H4KDQ8_9HYPO</name>
<evidence type="ECO:0000256" key="1">
    <source>
        <dbReference type="ARBA" id="ARBA00022737"/>
    </source>
</evidence>
<reference evidence="4" key="1">
    <citation type="submission" date="2020-01" db="EMBL/GenBank/DDBJ databases">
        <title>Identification and distribution of gene clusters putatively required for synthesis of sphingolipid metabolism inhibitors in phylogenetically diverse species of the filamentous fungus Fusarium.</title>
        <authorList>
            <person name="Kim H.-S."/>
            <person name="Busman M."/>
            <person name="Brown D.W."/>
            <person name="Divon H."/>
            <person name="Uhlig S."/>
            <person name="Proctor R.H."/>
        </authorList>
    </citation>
    <scope>NUCLEOTIDE SEQUENCE</scope>
    <source>
        <strain evidence="4">NRRL 53441</strain>
    </source>
</reference>